<proteinExistence type="predicted"/>
<name>A0ABQ7K991_9FUNG</name>
<dbReference type="Proteomes" id="UP001194696">
    <property type="component" value="Unassembled WGS sequence"/>
</dbReference>
<evidence type="ECO:0000313" key="2">
    <source>
        <dbReference type="Proteomes" id="UP001194696"/>
    </source>
</evidence>
<keyword evidence="2" id="KW-1185">Reference proteome</keyword>
<dbReference type="InterPro" id="IPR032675">
    <property type="entry name" value="LRR_dom_sf"/>
</dbReference>
<sequence length="674" mass="78111">MLSGRTPTWQRLFSIQELVDYVGSYLDPPDLFSCVQVHSTWNHVFIPSLWGTIDDSLYHWPEYIDENHPYLSKEIKDPQDWMQRIFEKYGRHIRHLRTNFLVTIDAAFSSTHCVHLRSLDVLSYRKTTKAELQEDNRIRWEGSGLSELQKQQPAEAGPFLAPEFEGGIVPASIGLRLKSVQRTDWVTFQHFWLLVKRNRSLTTLKIGRFLLDLCRIKSPTVFHDLLAALPNLGTLYHHLRYFNGHQLLGQLEHLHSFNSTFYSVPEALDHRKTFNNIRSFTRHNAISEQHVAWIIRDFPNLEHLGLGWIYSRPPSSPEDYRILGDSPLKLKELHVATVTSREIFWSKIISLCPELRRFATHSVTKRVVEALIQHCRKLVELRETDNSNLRNALHNGHFMNSVLESFPDLKIFDCINSFVHVLYPLNKAWVCSDLETFRCQIFVSDRLTTEEEEMSKGRHNIIAMVGRGRLVRKESQCLKGHYKMYDQLSTLTSLKVIDLGGCYRDDLLALDDNAPYYQVDGHDYLDYGEPMKNSMELSLSSGLGRLASLKRIEVFGFEGLDHRIGEAELDWMATAWPRLREIRGLHFDMLQYIEFNKRKAELRKHMRALRPEVKHLGSGCQKDNSTMDDPPVLGPRVVRPWAFGAPIPPAVQLAPPVQVVPRRQFRKALCCVIQ</sequence>
<evidence type="ECO:0000313" key="1">
    <source>
        <dbReference type="EMBL" id="KAG0293307.1"/>
    </source>
</evidence>
<organism evidence="1 2">
    <name type="scientific">Linnemannia gamsii</name>
    <dbReference type="NCBI Taxonomy" id="64522"/>
    <lineage>
        <taxon>Eukaryota</taxon>
        <taxon>Fungi</taxon>
        <taxon>Fungi incertae sedis</taxon>
        <taxon>Mucoromycota</taxon>
        <taxon>Mortierellomycotina</taxon>
        <taxon>Mortierellomycetes</taxon>
        <taxon>Mortierellales</taxon>
        <taxon>Mortierellaceae</taxon>
        <taxon>Linnemannia</taxon>
    </lineage>
</organism>
<dbReference type="SUPFAM" id="SSF52047">
    <property type="entry name" value="RNI-like"/>
    <property type="match status" value="1"/>
</dbReference>
<accession>A0ABQ7K991</accession>
<gene>
    <name evidence="1" type="ORF">BGZ96_003026</name>
</gene>
<evidence type="ECO:0008006" key="3">
    <source>
        <dbReference type="Google" id="ProtNLM"/>
    </source>
</evidence>
<comment type="caution">
    <text evidence="1">The sequence shown here is derived from an EMBL/GenBank/DDBJ whole genome shotgun (WGS) entry which is preliminary data.</text>
</comment>
<protein>
    <recommendedName>
        <fullName evidence="3">F-box domain-containing protein</fullName>
    </recommendedName>
</protein>
<dbReference type="SUPFAM" id="SSF81383">
    <property type="entry name" value="F-box domain"/>
    <property type="match status" value="1"/>
</dbReference>
<dbReference type="Gene3D" id="3.80.10.10">
    <property type="entry name" value="Ribonuclease Inhibitor"/>
    <property type="match status" value="1"/>
</dbReference>
<reference evidence="1 2" key="1">
    <citation type="journal article" date="2020" name="Fungal Divers.">
        <title>Resolving the Mortierellaceae phylogeny through synthesis of multi-gene phylogenetics and phylogenomics.</title>
        <authorList>
            <person name="Vandepol N."/>
            <person name="Liber J."/>
            <person name="Desiro A."/>
            <person name="Na H."/>
            <person name="Kennedy M."/>
            <person name="Barry K."/>
            <person name="Grigoriev I.V."/>
            <person name="Miller A.N."/>
            <person name="O'Donnell K."/>
            <person name="Stajich J.E."/>
            <person name="Bonito G."/>
        </authorList>
    </citation>
    <scope>NUCLEOTIDE SEQUENCE [LARGE SCALE GENOMIC DNA]</scope>
    <source>
        <strain evidence="1 2">AD045</strain>
    </source>
</reference>
<dbReference type="EMBL" id="JAAAIM010000161">
    <property type="protein sequence ID" value="KAG0293307.1"/>
    <property type="molecule type" value="Genomic_DNA"/>
</dbReference>
<dbReference type="InterPro" id="IPR036047">
    <property type="entry name" value="F-box-like_dom_sf"/>
</dbReference>